<keyword evidence="5 6" id="KW-0472">Membrane</keyword>
<keyword evidence="4 6" id="KW-1133">Transmembrane helix</keyword>
<protein>
    <recommendedName>
        <fullName evidence="9">Lysylphosphatidylglycerol synthase TM region</fullName>
    </recommendedName>
</protein>
<feature type="transmembrane region" description="Helical" evidence="6">
    <location>
        <begin position="67"/>
        <end position="88"/>
    </location>
</feature>
<evidence type="ECO:0000256" key="3">
    <source>
        <dbReference type="ARBA" id="ARBA00022692"/>
    </source>
</evidence>
<dbReference type="Pfam" id="PF03706">
    <property type="entry name" value="LPG_synthase_TM"/>
    <property type="match status" value="1"/>
</dbReference>
<feature type="transmembrane region" description="Helical" evidence="6">
    <location>
        <begin position="169"/>
        <end position="191"/>
    </location>
</feature>
<dbReference type="GO" id="GO:0005886">
    <property type="term" value="C:plasma membrane"/>
    <property type="evidence" value="ECO:0007669"/>
    <property type="project" value="UniProtKB-SubCell"/>
</dbReference>
<keyword evidence="2" id="KW-1003">Cell membrane</keyword>
<dbReference type="NCBIfam" id="TIGR00374">
    <property type="entry name" value="flippase-like domain"/>
    <property type="match status" value="1"/>
</dbReference>
<feature type="transmembrane region" description="Helical" evidence="6">
    <location>
        <begin position="243"/>
        <end position="267"/>
    </location>
</feature>
<evidence type="ECO:0000256" key="6">
    <source>
        <dbReference type="SAM" id="Phobius"/>
    </source>
</evidence>
<evidence type="ECO:0000313" key="7">
    <source>
        <dbReference type="EMBL" id="SHN29232.1"/>
    </source>
</evidence>
<feature type="transmembrane region" description="Helical" evidence="6">
    <location>
        <begin position="109"/>
        <end position="129"/>
    </location>
</feature>
<evidence type="ECO:0000256" key="1">
    <source>
        <dbReference type="ARBA" id="ARBA00004651"/>
    </source>
</evidence>
<comment type="subcellular location">
    <subcellularLocation>
        <location evidence="1">Cell membrane</location>
        <topology evidence="1">Multi-pass membrane protein</topology>
    </subcellularLocation>
</comment>
<feature type="transmembrane region" description="Helical" evidence="6">
    <location>
        <begin position="29"/>
        <end position="47"/>
    </location>
</feature>
<evidence type="ECO:0000256" key="4">
    <source>
        <dbReference type="ARBA" id="ARBA00022989"/>
    </source>
</evidence>
<name>A0A1M7QEC0_9BACT</name>
<dbReference type="PANTHER" id="PTHR40277:SF1">
    <property type="entry name" value="BLL5419 PROTEIN"/>
    <property type="match status" value="1"/>
</dbReference>
<reference evidence="7 8" key="1">
    <citation type="submission" date="2016-11" db="EMBL/GenBank/DDBJ databases">
        <authorList>
            <person name="Jaros S."/>
            <person name="Januszkiewicz K."/>
            <person name="Wedrychowicz H."/>
        </authorList>
    </citation>
    <scope>NUCLEOTIDE SEQUENCE [LARGE SCALE GENOMIC DNA]</scope>
    <source>
        <strain evidence="7 8">CGMCC 1.6102</strain>
    </source>
</reference>
<keyword evidence="3 6" id="KW-0812">Transmembrane</keyword>
<organism evidence="7 8">
    <name type="scientific">Cyclobacterium lianum</name>
    <dbReference type="NCBI Taxonomy" id="388280"/>
    <lineage>
        <taxon>Bacteria</taxon>
        <taxon>Pseudomonadati</taxon>
        <taxon>Bacteroidota</taxon>
        <taxon>Cytophagia</taxon>
        <taxon>Cytophagales</taxon>
        <taxon>Cyclobacteriaceae</taxon>
        <taxon>Cyclobacterium</taxon>
    </lineage>
</organism>
<feature type="transmembrane region" description="Helical" evidence="6">
    <location>
        <begin position="135"/>
        <end position="157"/>
    </location>
</feature>
<dbReference type="Proteomes" id="UP000184513">
    <property type="component" value="Unassembled WGS sequence"/>
</dbReference>
<dbReference type="InterPro" id="IPR022791">
    <property type="entry name" value="L-PG_synthase/AglD"/>
</dbReference>
<evidence type="ECO:0000256" key="5">
    <source>
        <dbReference type="ARBA" id="ARBA00023136"/>
    </source>
</evidence>
<evidence type="ECO:0000256" key="2">
    <source>
        <dbReference type="ARBA" id="ARBA00022475"/>
    </source>
</evidence>
<dbReference type="STRING" id="388280.SAMN04488057_11715"/>
<proteinExistence type="predicted"/>
<sequence length="284" mass="31723">MLSGIALYFVFRIVDPNAIFDAFFSSHPGYLLLAFVAFNGSKIVAAFRLNRFYKVIGVYLTSRYNLLLYYIGMFYNLFLPGSVGGDAYKVFLLQEQERARTKPLLLATLLDRVSGLAMLALLTFGLILLREDLTGIPYLYPLAWSGLLLTIPAYLLLKRIVFTRFMPVLWPTFFLSFWVQLGQLICAYFILMALGIQGGYLDYLILFMVSSVVAVLPFTIGGVGARELVFLYGYRFLVIDESLAVAFTFLFFSTLAISSLPGLAFSFSPLPAPSGAPISQIKKS</sequence>
<evidence type="ECO:0008006" key="9">
    <source>
        <dbReference type="Google" id="ProtNLM"/>
    </source>
</evidence>
<gene>
    <name evidence="7" type="ORF">SAMN04488057_11715</name>
</gene>
<evidence type="ECO:0000313" key="8">
    <source>
        <dbReference type="Proteomes" id="UP000184513"/>
    </source>
</evidence>
<dbReference type="PANTHER" id="PTHR40277">
    <property type="entry name" value="BLL5419 PROTEIN"/>
    <property type="match status" value="1"/>
</dbReference>
<feature type="transmembrane region" description="Helical" evidence="6">
    <location>
        <begin position="203"/>
        <end position="223"/>
    </location>
</feature>
<dbReference type="AlphaFoldDB" id="A0A1M7QEC0"/>
<dbReference type="EMBL" id="FRCY01000017">
    <property type="protein sequence ID" value="SHN29232.1"/>
    <property type="molecule type" value="Genomic_DNA"/>
</dbReference>
<keyword evidence="8" id="KW-1185">Reference proteome</keyword>
<accession>A0A1M7QEC0</accession>